<keyword evidence="4 9" id="KW-0833">Ubl conjugation pathway</keyword>
<reference evidence="13" key="1">
    <citation type="submission" date="2025-08" db="UniProtKB">
        <authorList>
            <consortium name="RefSeq"/>
        </authorList>
    </citation>
    <scope>IDENTIFICATION</scope>
</reference>
<organism evidence="12 13">
    <name type="scientific">Galendromus occidentalis</name>
    <name type="common">western predatory mite</name>
    <dbReference type="NCBI Taxonomy" id="34638"/>
    <lineage>
        <taxon>Eukaryota</taxon>
        <taxon>Metazoa</taxon>
        <taxon>Ecdysozoa</taxon>
        <taxon>Arthropoda</taxon>
        <taxon>Chelicerata</taxon>
        <taxon>Arachnida</taxon>
        <taxon>Acari</taxon>
        <taxon>Parasitiformes</taxon>
        <taxon>Mesostigmata</taxon>
        <taxon>Gamasina</taxon>
        <taxon>Phytoseioidea</taxon>
        <taxon>Phytoseiidae</taxon>
        <taxon>Typhlodrominae</taxon>
        <taxon>Galendromus</taxon>
    </lineage>
</organism>
<name>A0AAJ6QVP9_9ACAR</name>
<evidence type="ECO:0000256" key="6">
    <source>
        <dbReference type="ARBA" id="ARBA00043698"/>
    </source>
</evidence>
<feature type="domain" description="UBC core" evidence="11">
    <location>
        <begin position="41"/>
        <end position="196"/>
    </location>
</feature>
<dbReference type="GO" id="GO:0005524">
    <property type="term" value="F:ATP binding"/>
    <property type="evidence" value="ECO:0007669"/>
    <property type="project" value="UniProtKB-UniRule"/>
</dbReference>
<dbReference type="EC" id="2.3.2.34" evidence="7"/>
<dbReference type="PANTHER" id="PTHR24067">
    <property type="entry name" value="UBIQUITIN-CONJUGATING ENZYME E2"/>
    <property type="match status" value="1"/>
</dbReference>
<evidence type="ECO:0000256" key="7">
    <source>
        <dbReference type="ARBA" id="ARBA00044047"/>
    </source>
</evidence>
<sequence length="200" mass="22853">MITLRKRVRRSGGDGEDDGDSREPGPSRPCRPGYPSKKLSIRDQLLQKEVMELNQDILPNTVRVHFPDPNAFHHLMVSVCPSEGLWSGGVFDFEINVPEEYNMAPPKVKCLTPSWHPNINFRSGEICLSLLRVSAIDNMGWTPTRRLRDVVLGLDGLFGDLVNFEDPLNKDAADQYQCCSEAFEQKVRDLIRQNFRSRRR</sequence>
<evidence type="ECO:0000256" key="9">
    <source>
        <dbReference type="RuleBase" id="RU362109"/>
    </source>
</evidence>
<dbReference type="GeneID" id="100902074"/>
<evidence type="ECO:0000259" key="11">
    <source>
        <dbReference type="PROSITE" id="PS50127"/>
    </source>
</evidence>
<comment type="pathway">
    <text evidence="1">Protein modification; protein neddylation.</text>
</comment>
<protein>
    <recommendedName>
        <fullName evidence="7">E2 NEDD8-conjugating enzyme</fullName>
        <ecNumber evidence="7">2.3.2.34</ecNumber>
    </recommendedName>
</protein>
<dbReference type="CDD" id="cd23794">
    <property type="entry name" value="UBCc_UBE2F_UBE2M"/>
    <property type="match status" value="1"/>
</dbReference>
<gene>
    <name evidence="13" type="primary">LOC100902074</name>
</gene>
<evidence type="ECO:0000256" key="3">
    <source>
        <dbReference type="ARBA" id="ARBA00022741"/>
    </source>
</evidence>
<evidence type="ECO:0000256" key="4">
    <source>
        <dbReference type="ARBA" id="ARBA00022786"/>
    </source>
</evidence>
<evidence type="ECO:0000313" key="13">
    <source>
        <dbReference type="RefSeq" id="XP_003745555.1"/>
    </source>
</evidence>
<evidence type="ECO:0000313" key="12">
    <source>
        <dbReference type="Proteomes" id="UP000694867"/>
    </source>
</evidence>
<evidence type="ECO:0000256" key="10">
    <source>
        <dbReference type="SAM" id="MobiDB-lite"/>
    </source>
</evidence>
<dbReference type="InterPro" id="IPR016135">
    <property type="entry name" value="UBQ-conjugating_enzyme/RWD"/>
</dbReference>
<dbReference type="Proteomes" id="UP000694867">
    <property type="component" value="Unplaced"/>
</dbReference>
<evidence type="ECO:0000256" key="8">
    <source>
        <dbReference type="PROSITE-ProRule" id="PRU10133"/>
    </source>
</evidence>
<dbReference type="GO" id="GO:0045116">
    <property type="term" value="P:protein neddylation"/>
    <property type="evidence" value="ECO:0007669"/>
    <property type="project" value="UniProtKB-ARBA"/>
</dbReference>
<dbReference type="SUPFAM" id="SSF54495">
    <property type="entry name" value="UBC-like"/>
    <property type="match status" value="1"/>
</dbReference>
<dbReference type="Gene3D" id="3.10.110.10">
    <property type="entry name" value="Ubiquitin Conjugating Enzyme"/>
    <property type="match status" value="1"/>
</dbReference>
<dbReference type="PROSITE" id="PS50127">
    <property type="entry name" value="UBC_2"/>
    <property type="match status" value="1"/>
</dbReference>
<dbReference type="AlphaFoldDB" id="A0AAJ6QVP9"/>
<keyword evidence="2" id="KW-0808">Transferase</keyword>
<feature type="active site" description="Glycyl thioester intermediate" evidence="8">
    <location>
        <position position="127"/>
    </location>
</feature>
<feature type="region of interest" description="Disordered" evidence="10">
    <location>
        <begin position="1"/>
        <end position="34"/>
    </location>
</feature>
<dbReference type="SMART" id="SM00212">
    <property type="entry name" value="UBCc"/>
    <property type="match status" value="1"/>
</dbReference>
<proteinExistence type="inferred from homology"/>
<dbReference type="PROSITE" id="PS00183">
    <property type="entry name" value="UBC_1"/>
    <property type="match status" value="1"/>
</dbReference>
<dbReference type="RefSeq" id="XP_003745555.1">
    <property type="nucleotide sequence ID" value="XM_003745507.1"/>
</dbReference>
<accession>A0AAJ6QVP9</accession>
<dbReference type="InterPro" id="IPR023313">
    <property type="entry name" value="UBQ-conjugating_AS"/>
</dbReference>
<dbReference type="Pfam" id="PF00179">
    <property type="entry name" value="UQ_con"/>
    <property type="match status" value="1"/>
</dbReference>
<keyword evidence="5 9" id="KW-0067">ATP-binding</keyword>
<dbReference type="FunFam" id="3.10.110.10:FF:000033">
    <property type="entry name" value="NEDD8-conjugating enzyme UBE2F"/>
    <property type="match status" value="1"/>
</dbReference>
<keyword evidence="3 9" id="KW-0547">Nucleotide-binding</keyword>
<dbReference type="InterPro" id="IPR000608">
    <property type="entry name" value="UBC"/>
</dbReference>
<evidence type="ECO:0000256" key="2">
    <source>
        <dbReference type="ARBA" id="ARBA00022679"/>
    </source>
</evidence>
<dbReference type="InterPro" id="IPR050113">
    <property type="entry name" value="Ub_conjugating_enzyme"/>
</dbReference>
<dbReference type="KEGG" id="goe:100902074"/>
<feature type="compositionally biased region" description="Basic residues" evidence="10">
    <location>
        <begin position="1"/>
        <end position="10"/>
    </location>
</feature>
<keyword evidence="12" id="KW-1185">Reference proteome</keyword>
<dbReference type="GO" id="GO:0061654">
    <property type="term" value="F:NEDD8 conjugating enzyme activity"/>
    <property type="evidence" value="ECO:0007669"/>
    <property type="project" value="UniProtKB-EC"/>
</dbReference>
<comment type="similarity">
    <text evidence="9">Belongs to the ubiquitin-conjugating enzyme family.</text>
</comment>
<evidence type="ECO:0000256" key="5">
    <source>
        <dbReference type="ARBA" id="ARBA00022840"/>
    </source>
</evidence>
<comment type="catalytic activity">
    <reaction evidence="6">
        <text>[E1 NEDD8-activating enzyme]-S-[NEDD8 protein]-yl-L-cysteine + [E2 NEDD8-conjugating enzyme]-L-cysteine = [E1 NEDD8-activating enzyme]-L-cysteine + [E2 NEDD8-conjugating enzyme]-S-[NEDD8-protein]-yl-L-cysteine.</text>
        <dbReference type="EC" id="2.3.2.34"/>
    </reaction>
</comment>
<evidence type="ECO:0000256" key="1">
    <source>
        <dbReference type="ARBA" id="ARBA00005032"/>
    </source>
</evidence>